<dbReference type="Proteomes" id="UP000823485">
    <property type="component" value="Unassembled WGS sequence"/>
</dbReference>
<evidence type="ECO:0000313" key="1">
    <source>
        <dbReference type="EMBL" id="MBM7714415.1"/>
    </source>
</evidence>
<protein>
    <submittedName>
        <fullName evidence="1">Uncharacterized protein</fullName>
    </submittedName>
</protein>
<gene>
    <name evidence="1" type="ORF">JOC94_001387</name>
</gene>
<name>A0ABS2R440_9BACI</name>
<sequence>MLQEKNLLRFCGKVRDSSLQNKPVIVAGDTERRSGIVLVACSISKEV</sequence>
<organism evidence="1 2">
    <name type="scientific">Siminovitchia thermophila</name>
    <dbReference type="NCBI Taxonomy" id="1245522"/>
    <lineage>
        <taxon>Bacteria</taxon>
        <taxon>Bacillati</taxon>
        <taxon>Bacillota</taxon>
        <taxon>Bacilli</taxon>
        <taxon>Bacillales</taxon>
        <taxon>Bacillaceae</taxon>
        <taxon>Siminovitchia</taxon>
    </lineage>
</organism>
<evidence type="ECO:0000313" key="2">
    <source>
        <dbReference type="Proteomes" id="UP000823485"/>
    </source>
</evidence>
<keyword evidence="2" id="KW-1185">Reference proteome</keyword>
<proteinExistence type="predicted"/>
<reference evidence="1 2" key="1">
    <citation type="submission" date="2021-01" db="EMBL/GenBank/DDBJ databases">
        <title>Genomic Encyclopedia of Type Strains, Phase IV (KMG-IV): sequencing the most valuable type-strain genomes for metagenomic binning, comparative biology and taxonomic classification.</title>
        <authorList>
            <person name="Goeker M."/>
        </authorList>
    </citation>
    <scope>NUCLEOTIDE SEQUENCE [LARGE SCALE GENOMIC DNA]</scope>
    <source>
        <strain evidence="1 2">DSM 105453</strain>
    </source>
</reference>
<dbReference type="RefSeq" id="WP_205178880.1">
    <property type="nucleotide sequence ID" value="NZ_JAFBFH010000007.1"/>
</dbReference>
<accession>A0ABS2R440</accession>
<comment type="caution">
    <text evidence="1">The sequence shown here is derived from an EMBL/GenBank/DDBJ whole genome shotgun (WGS) entry which is preliminary data.</text>
</comment>
<dbReference type="EMBL" id="JAFBFH010000007">
    <property type="protein sequence ID" value="MBM7714415.1"/>
    <property type="molecule type" value="Genomic_DNA"/>
</dbReference>